<proteinExistence type="predicted"/>
<accession>A0ABU1PUN6</accession>
<name>A0ABU1PUN6_9PSEU</name>
<gene>
    <name evidence="1" type="ORF">J2S66_001993</name>
</gene>
<evidence type="ECO:0000313" key="2">
    <source>
        <dbReference type="Proteomes" id="UP001268819"/>
    </source>
</evidence>
<evidence type="ECO:0000313" key="1">
    <source>
        <dbReference type="EMBL" id="MDR6593609.1"/>
    </source>
</evidence>
<dbReference type="EMBL" id="JAVDSG010000001">
    <property type="protein sequence ID" value="MDR6593609.1"/>
    <property type="molecule type" value="Genomic_DNA"/>
</dbReference>
<dbReference type="Proteomes" id="UP001268819">
    <property type="component" value="Unassembled WGS sequence"/>
</dbReference>
<keyword evidence="2" id="KW-1185">Reference proteome</keyword>
<protein>
    <submittedName>
        <fullName evidence="1">Uncharacterized protein</fullName>
    </submittedName>
</protein>
<comment type="caution">
    <text evidence="1">The sequence shown here is derived from an EMBL/GenBank/DDBJ whole genome shotgun (WGS) entry which is preliminary data.</text>
</comment>
<dbReference type="RefSeq" id="WP_310306461.1">
    <property type="nucleotide sequence ID" value="NZ_BAAAXB010000001.1"/>
</dbReference>
<organism evidence="1 2">
    <name type="scientific">Saccharothrix longispora</name>
    <dbReference type="NCBI Taxonomy" id="33920"/>
    <lineage>
        <taxon>Bacteria</taxon>
        <taxon>Bacillati</taxon>
        <taxon>Actinomycetota</taxon>
        <taxon>Actinomycetes</taxon>
        <taxon>Pseudonocardiales</taxon>
        <taxon>Pseudonocardiaceae</taxon>
        <taxon>Saccharothrix</taxon>
    </lineage>
</organism>
<sequence length="57" mass="6062">MLTGLCLVKPGVAALPYRWAPGLFPSQAPPMAEPVTALVGLRVKWWARAPGGLVGHR</sequence>
<reference evidence="1 2" key="1">
    <citation type="submission" date="2023-07" db="EMBL/GenBank/DDBJ databases">
        <title>Sequencing the genomes of 1000 actinobacteria strains.</title>
        <authorList>
            <person name="Klenk H.-P."/>
        </authorList>
    </citation>
    <scope>NUCLEOTIDE SEQUENCE [LARGE SCALE GENOMIC DNA]</scope>
    <source>
        <strain evidence="1 2">DSM 43749</strain>
    </source>
</reference>